<dbReference type="PaxDb" id="186497-PF1032"/>
<dbReference type="InterPro" id="IPR039768">
    <property type="entry name" value="Nmd3"/>
</dbReference>
<dbReference type="InterPro" id="IPR007064">
    <property type="entry name" value="Nmd3_N"/>
</dbReference>
<dbReference type="Proteomes" id="UP000001013">
    <property type="component" value="Chromosome"/>
</dbReference>
<dbReference type="HOGENOM" id="CLU_065087_0_0_2"/>
<dbReference type="Pfam" id="PF04981">
    <property type="entry name" value="NMD3"/>
    <property type="match status" value="1"/>
</dbReference>
<keyword evidence="3" id="KW-1185">Reference proteome</keyword>
<reference evidence="2 3" key="1">
    <citation type="journal article" date="1999" name="Genetics">
        <title>Divergence of the hyperthermophilic archaea Pyrococcus furiosus and P. horikoshii inferred from complete genomic sequences.</title>
        <authorList>
            <person name="Maeder D.L."/>
            <person name="Weiss R.B."/>
            <person name="Dunn D.M."/>
            <person name="Cherry J.L."/>
            <person name="Gonzalez J.M."/>
            <person name="DiRuggiero J."/>
            <person name="Robb F.T."/>
        </authorList>
    </citation>
    <scope>NUCLEOTIDE SEQUENCE [LARGE SCALE GENOMIC DNA]</scope>
    <source>
        <strain evidence="3">ATCC 43587 / DSM 3638 / JCM 8422 / Vc1</strain>
    </source>
</reference>
<dbReference type="PANTHER" id="PTHR12746:SF2">
    <property type="entry name" value="60S RIBOSOMAL EXPORT PROTEIN NMD3"/>
    <property type="match status" value="1"/>
</dbReference>
<dbReference type="PATRIC" id="fig|186497.12.peg.1093"/>
<sequence length="389" mass="45505">MTMRVCYRCGISEEEGGPLINGLCQVCFRKENPVLLLPSEINTELCQNCGSYKKRGVWIDPQNYELESLIFEVAENALLEALEESLDKVKEFEVVPWEELENINNIPVGKAFVGFIPVDYHIQYFPAVIVYRVRVKARLHELQLEPHDEIKETTVYVRQTVCPRCQRFLAGYYEAILQVRVEDREFTKEEREAVTKLVQEKVDEIMKKDRMGFIQDTIEKEEGIDFYMGSTSAARKLANVIREHFGGEISEAYELVGLDRMTSKEVYRTSVTVRLPKFRRGDIVEDRHGRIYKVENVSGKGMRLKNLETWESQHYDWKTIKREKIDKAEHEEKKALLISQTPREAQFMDMSTYETFEVLKPGVNLEEGQLYRLVKVKGRFYIKEKEGEE</sequence>
<name>Q8U219_PYRFU</name>
<evidence type="ECO:0000313" key="2">
    <source>
        <dbReference type="EMBL" id="AAL81156.1"/>
    </source>
</evidence>
<dbReference type="InterPro" id="IPR012340">
    <property type="entry name" value="NA-bd_OB-fold"/>
</dbReference>
<dbReference type="Gene3D" id="2.40.50.140">
    <property type="entry name" value="Nucleic acid-binding proteins"/>
    <property type="match status" value="1"/>
</dbReference>
<dbReference type="STRING" id="186497.PF1032"/>
<dbReference type="PhylomeDB" id="Q8U219"/>
<dbReference type="GO" id="GO:0043023">
    <property type="term" value="F:ribosomal large subunit binding"/>
    <property type="evidence" value="ECO:0007669"/>
    <property type="project" value="InterPro"/>
</dbReference>
<gene>
    <name evidence="2" type="ordered locus">PF1032</name>
</gene>
<feature type="domain" description="Nmd3 N-terminal" evidence="1">
    <location>
        <begin position="6"/>
        <end position="275"/>
    </location>
</feature>
<dbReference type="SMR" id="Q8U219"/>
<dbReference type="SUPFAM" id="SSF50249">
    <property type="entry name" value="Nucleic acid-binding proteins"/>
    <property type="match status" value="1"/>
</dbReference>
<proteinExistence type="predicted"/>
<accession>Q8U219</accession>
<dbReference type="PANTHER" id="PTHR12746">
    <property type="entry name" value="NONSENSE-MEDIATED MRNA DECAY PROTEIN 3"/>
    <property type="match status" value="1"/>
</dbReference>
<dbReference type="AlphaFoldDB" id="Q8U219"/>
<dbReference type="eggNOG" id="arCOG04149">
    <property type="taxonomic scope" value="Archaea"/>
</dbReference>
<dbReference type="KEGG" id="pfu:PF1032"/>
<organism evidence="2 3">
    <name type="scientific">Pyrococcus furiosus (strain ATCC 43587 / DSM 3638 / JCM 8422 / Vc1)</name>
    <dbReference type="NCBI Taxonomy" id="186497"/>
    <lineage>
        <taxon>Archaea</taxon>
        <taxon>Methanobacteriati</taxon>
        <taxon>Methanobacteriota</taxon>
        <taxon>Thermococci</taxon>
        <taxon>Thermococcales</taxon>
        <taxon>Thermococcaceae</taxon>
        <taxon>Pyrococcus</taxon>
    </lineage>
</organism>
<evidence type="ECO:0000313" key="3">
    <source>
        <dbReference type="Proteomes" id="UP000001013"/>
    </source>
</evidence>
<protein>
    <recommendedName>
        <fullName evidence="1">Nmd3 N-terminal domain-containing protein</fullName>
    </recommendedName>
</protein>
<dbReference type="DNASU" id="1468898"/>
<dbReference type="GO" id="GO:0005737">
    <property type="term" value="C:cytoplasm"/>
    <property type="evidence" value="ECO:0007669"/>
    <property type="project" value="TreeGrafter"/>
</dbReference>
<evidence type="ECO:0000259" key="1">
    <source>
        <dbReference type="Pfam" id="PF04981"/>
    </source>
</evidence>
<dbReference type="EMBL" id="AE009950">
    <property type="protein sequence ID" value="AAL81156.1"/>
    <property type="molecule type" value="Genomic_DNA"/>
</dbReference>